<accession>A0AA39WNR1</accession>
<comment type="caution">
    <text evidence="1">The sequence shown here is derived from an EMBL/GenBank/DDBJ whole genome shotgun (WGS) entry which is preliminary data.</text>
</comment>
<dbReference type="SUPFAM" id="SSF51395">
    <property type="entry name" value="FMN-linked oxidoreductases"/>
    <property type="match status" value="1"/>
</dbReference>
<dbReference type="Proteomes" id="UP001175001">
    <property type="component" value="Unassembled WGS sequence"/>
</dbReference>
<keyword evidence="2" id="KW-1185">Reference proteome</keyword>
<reference evidence="1" key="1">
    <citation type="submission" date="2023-06" db="EMBL/GenBank/DDBJ databases">
        <title>Multi-omics analyses reveal the molecular pathogenesis toolkit of Lasiodiplodia hormozganensis, a cross-kingdom pathogen.</title>
        <authorList>
            <person name="Felix C."/>
            <person name="Meneses R."/>
            <person name="Goncalves M.F.M."/>
            <person name="Tilleman L."/>
            <person name="Duarte A.S."/>
            <person name="Jorrin-Novo J.V."/>
            <person name="Van De Peer Y."/>
            <person name="Deforce D."/>
            <person name="Van Nieuwerburgh F."/>
            <person name="Esteves A.C."/>
            <person name="Alves A."/>
        </authorList>
    </citation>
    <scope>NUCLEOTIDE SEQUENCE</scope>
    <source>
        <strain evidence="1">CBS 339.90</strain>
    </source>
</reference>
<organism evidence="1 2">
    <name type="scientific">Lasiodiplodia hormozganensis</name>
    <dbReference type="NCBI Taxonomy" id="869390"/>
    <lineage>
        <taxon>Eukaryota</taxon>
        <taxon>Fungi</taxon>
        <taxon>Dikarya</taxon>
        <taxon>Ascomycota</taxon>
        <taxon>Pezizomycotina</taxon>
        <taxon>Dothideomycetes</taxon>
        <taxon>Dothideomycetes incertae sedis</taxon>
        <taxon>Botryosphaeriales</taxon>
        <taxon>Botryosphaeriaceae</taxon>
        <taxon>Lasiodiplodia</taxon>
    </lineage>
</organism>
<protein>
    <submittedName>
        <fullName evidence="1">Dihydroorotate dehydrogenase (Fumarate)</fullName>
    </submittedName>
</protein>
<dbReference type="EMBL" id="JAUJDW010000171">
    <property type="protein sequence ID" value="KAK0618798.1"/>
    <property type="molecule type" value="Genomic_DNA"/>
</dbReference>
<dbReference type="InterPro" id="IPR013785">
    <property type="entry name" value="Aldolase_TIM"/>
</dbReference>
<dbReference type="AlphaFoldDB" id="A0AA39WNR1"/>
<evidence type="ECO:0000313" key="2">
    <source>
        <dbReference type="Proteomes" id="UP001175001"/>
    </source>
</evidence>
<gene>
    <name evidence="1" type="primary">pyr4</name>
    <name evidence="1" type="ORF">DIS24_g11500</name>
</gene>
<name>A0AA39WNR1_9PEZI</name>
<sequence length="198" mass="20956">MSKKTPPLNINPPLLNSANPWATDLSHLIPLYASPYTGAVTTRTSLLDGYPHDDAVNQYTFFSPTTQQPVPSPHRVNPPATATPFTHAASLNTLGYSPLPLDTYLDFVSAISAEAVASTVAGGKGGAVLRTDKPIIVSVTGAPADVAQCYRRICARARTVCMPLAMELNLSCPNIPGKPPPAYSRAALVEYLRALEGA</sequence>
<evidence type="ECO:0000313" key="1">
    <source>
        <dbReference type="EMBL" id="KAK0618798.1"/>
    </source>
</evidence>
<feature type="non-terminal residue" evidence="1">
    <location>
        <position position="198"/>
    </location>
</feature>
<dbReference type="Gene3D" id="3.20.20.70">
    <property type="entry name" value="Aldolase class I"/>
    <property type="match status" value="1"/>
</dbReference>
<proteinExistence type="predicted"/>